<reference evidence="2" key="1">
    <citation type="journal article" date="2023" name="Mol. Phylogenet. Evol.">
        <title>Genome-scale phylogeny and comparative genomics of the fungal order Sordariales.</title>
        <authorList>
            <person name="Hensen N."/>
            <person name="Bonometti L."/>
            <person name="Westerberg I."/>
            <person name="Brannstrom I.O."/>
            <person name="Guillou S."/>
            <person name="Cros-Aarteil S."/>
            <person name="Calhoun S."/>
            <person name="Haridas S."/>
            <person name="Kuo A."/>
            <person name="Mondo S."/>
            <person name="Pangilinan J."/>
            <person name="Riley R."/>
            <person name="LaButti K."/>
            <person name="Andreopoulos B."/>
            <person name="Lipzen A."/>
            <person name="Chen C."/>
            <person name="Yan M."/>
            <person name="Daum C."/>
            <person name="Ng V."/>
            <person name="Clum A."/>
            <person name="Steindorff A."/>
            <person name="Ohm R.A."/>
            <person name="Martin F."/>
            <person name="Silar P."/>
            <person name="Natvig D.O."/>
            <person name="Lalanne C."/>
            <person name="Gautier V."/>
            <person name="Ament-Velasquez S.L."/>
            <person name="Kruys A."/>
            <person name="Hutchinson M.I."/>
            <person name="Powell A.J."/>
            <person name="Barry K."/>
            <person name="Miller A.N."/>
            <person name="Grigoriev I.V."/>
            <person name="Debuchy R."/>
            <person name="Gladieux P."/>
            <person name="Hiltunen Thoren M."/>
            <person name="Johannesson H."/>
        </authorList>
    </citation>
    <scope>NUCLEOTIDE SEQUENCE</scope>
    <source>
        <strain evidence="2">CBS 123565</strain>
    </source>
</reference>
<dbReference type="PANTHER" id="PTHR34618:SF4">
    <property type="entry name" value="CAS1"/>
    <property type="match status" value="1"/>
</dbReference>
<dbReference type="Proteomes" id="UP001304895">
    <property type="component" value="Unassembled WGS sequence"/>
</dbReference>
<organism evidence="2 3">
    <name type="scientific">Trichocladium antarcticum</name>
    <dbReference type="NCBI Taxonomy" id="1450529"/>
    <lineage>
        <taxon>Eukaryota</taxon>
        <taxon>Fungi</taxon>
        <taxon>Dikarya</taxon>
        <taxon>Ascomycota</taxon>
        <taxon>Pezizomycotina</taxon>
        <taxon>Sordariomycetes</taxon>
        <taxon>Sordariomycetidae</taxon>
        <taxon>Sordariales</taxon>
        <taxon>Chaetomiaceae</taxon>
        <taxon>Trichocladium</taxon>
    </lineage>
</organism>
<comment type="caution">
    <text evidence="2">The sequence shown here is derived from an EMBL/GenBank/DDBJ whole genome shotgun (WGS) entry which is preliminary data.</text>
</comment>
<evidence type="ECO:0000313" key="2">
    <source>
        <dbReference type="EMBL" id="KAK4131694.1"/>
    </source>
</evidence>
<name>A0AAN6ZBU3_9PEZI</name>
<reference evidence="2" key="2">
    <citation type="submission" date="2023-05" db="EMBL/GenBank/DDBJ databases">
        <authorList>
            <consortium name="Lawrence Berkeley National Laboratory"/>
            <person name="Steindorff A."/>
            <person name="Hensen N."/>
            <person name="Bonometti L."/>
            <person name="Westerberg I."/>
            <person name="Brannstrom I.O."/>
            <person name="Guillou S."/>
            <person name="Cros-Aarteil S."/>
            <person name="Calhoun S."/>
            <person name="Haridas S."/>
            <person name="Kuo A."/>
            <person name="Mondo S."/>
            <person name="Pangilinan J."/>
            <person name="Riley R."/>
            <person name="Labutti K."/>
            <person name="Andreopoulos B."/>
            <person name="Lipzen A."/>
            <person name="Chen C."/>
            <person name="Yanf M."/>
            <person name="Daum C."/>
            <person name="Ng V."/>
            <person name="Clum A."/>
            <person name="Ohm R."/>
            <person name="Martin F."/>
            <person name="Silar P."/>
            <person name="Natvig D."/>
            <person name="Lalanne C."/>
            <person name="Gautier V."/>
            <person name="Ament-Velasquez S.L."/>
            <person name="Kruys A."/>
            <person name="Hutchinson M.I."/>
            <person name="Powell A.J."/>
            <person name="Barry K."/>
            <person name="Miller A.N."/>
            <person name="Grigoriev I.V."/>
            <person name="Debuchy R."/>
            <person name="Gladieux P."/>
            <person name="Thoren M.H."/>
            <person name="Johannesson H."/>
        </authorList>
    </citation>
    <scope>NUCLEOTIDE SEQUENCE</scope>
    <source>
        <strain evidence="2">CBS 123565</strain>
    </source>
</reference>
<feature type="chain" id="PRO_5043019860" description="Cell surface protein" evidence="1">
    <location>
        <begin position="19"/>
        <end position="259"/>
    </location>
</feature>
<protein>
    <recommendedName>
        <fullName evidence="4">Cell surface protein</fullName>
    </recommendedName>
</protein>
<sequence length="259" mass="25740">MLLNAFILALAITPLVAAHGKVVSVTGDAGGNGTALGIKGGVVPGTGPNSKTQVDTTIFPSTNIRTDGLGRTTGGGKNTLSLLVDAMALSGTRLPQISPGGSLAGTYRIVTADGAGPLQAVLDPTATGRFSAGIPLTVVAQIPGTKGNFVVAKAKTETETETETKTVGRGTLWQRARDVAAAAVGKRAPNVNRDFAFRFEVPAGTTCNGTLAGMTGVCLVKIANPSKAGPFGGVVPVQLAGAGDAGANGATKCGRAFTA</sequence>
<dbReference type="EMBL" id="MU853422">
    <property type="protein sequence ID" value="KAK4131694.1"/>
    <property type="molecule type" value="Genomic_DNA"/>
</dbReference>
<dbReference type="PANTHER" id="PTHR34618">
    <property type="entry name" value="SURFACE PROTEIN MAS1, PUTATIVE-RELATED"/>
    <property type="match status" value="1"/>
</dbReference>
<dbReference type="InterPro" id="IPR021476">
    <property type="entry name" value="Egh16-like"/>
</dbReference>
<evidence type="ECO:0000313" key="3">
    <source>
        <dbReference type="Proteomes" id="UP001304895"/>
    </source>
</evidence>
<dbReference type="AlphaFoldDB" id="A0AAN6ZBU3"/>
<evidence type="ECO:0000256" key="1">
    <source>
        <dbReference type="SAM" id="SignalP"/>
    </source>
</evidence>
<evidence type="ECO:0008006" key="4">
    <source>
        <dbReference type="Google" id="ProtNLM"/>
    </source>
</evidence>
<feature type="signal peptide" evidence="1">
    <location>
        <begin position="1"/>
        <end position="18"/>
    </location>
</feature>
<accession>A0AAN6ZBU3</accession>
<keyword evidence="3" id="KW-1185">Reference proteome</keyword>
<gene>
    <name evidence="2" type="ORF">BT67DRAFT_464164</name>
</gene>
<dbReference type="Pfam" id="PF11327">
    <property type="entry name" value="Egh16-like"/>
    <property type="match status" value="1"/>
</dbReference>
<proteinExistence type="predicted"/>
<keyword evidence="1" id="KW-0732">Signal</keyword>